<organism evidence="2 3">
    <name type="scientific">Chlamydomonas schloesseri</name>
    <dbReference type="NCBI Taxonomy" id="2026947"/>
    <lineage>
        <taxon>Eukaryota</taxon>
        <taxon>Viridiplantae</taxon>
        <taxon>Chlorophyta</taxon>
        <taxon>core chlorophytes</taxon>
        <taxon>Chlorophyceae</taxon>
        <taxon>CS clade</taxon>
        <taxon>Chlamydomonadales</taxon>
        <taxon>Chlamydomonadaceae</taxon>
        <taxon>Chlamydomonas</taxon>
    </lineage>
</organism>
<dbReference type="Gene3D" id="3.20.10.10">
    <property type="entry name" value="D-amino Acid Aminotransferase, subunit A, domain 2"/>
    <property type="match status" value="1"/>
</dbReference>
<dbReference type="PANTHER" id="PTHR42743:SF11">
    <property type="entry name" value="AMINODEOXYCHORISMATE LYASE"/>
    <property type="match status" value="1"/>
</dbReference>
<evidence type="ECO:0000256" key="1">
    <source>
        <dbReference type="ARBA" id="ARBA00009320"/>
    </source>
</evidence>
<proteinExistence type="inferred from homology"/>
<dbReference type="Pfam" id="PF01063">
    <property type="entry name" value="Aminotran_4"/>
    <property type="match status" value="1"/>
</dbReference>
<sequence length="410" mass="44708">MEASCSSRCQGAATSKLGQRGWRMPPARVLRLRMQAAQPVEIGKLEKQPIPVPKDYRPTVVPGARTRPTPRLDAVQMIERIQKTLPGYVREHFGSFYSSHMGGIVTDPALMMLPPDDQLVCKGHGVSEVVVLRDGHIYLLDRHIARLRESCEQVGIALPFEDASLKRIILDTAAASGRMNGVVRFWATPGRGGFSTVEVGGAEPAFYALCLGDTYHMDRMEAWPAMLVPQPVSPTLTSNVPGNQHLLTSVTQLIAGEEGMKATLFTDDEGFVQHGSGYTVCILTNSDVLVYPPNAHVAPSITLDRILEMIPAERARSPDDVVVREVQQRKLHISELQAAKEAFLVCTTYTVAPLASVDGQPIADGATGLTTLALHYMLDNDMTPPPPGVVSDRHTPVPYGYLTGMRDQLV</sequence>
<dbReference type="PANTHER" id="PTHR42743">
    <property type="entry name" value="AMINO-ACID AMINOTRANSFERASE"/>
    <property type="match status" value="1"/>
</dbReference>
<dbReference type="InterPro" id="IPR001544">
    <property type="entry name" value="Aminotrans_IV"/>
</dbReference>
<accession>A0A835T9J4</accession>
<dbReference type="GO" id="GO:0046394">
    <property type="term" value="P:carboxylic acid biosynthetic process"/>
    <property type="evidence" value="ECO:0007669"/>
    <property type="project" value="UniProtKB-ARBA"/>
</dbReference>
<dbReference type="FunFam" id="3.20.10.10:FF:000050">
    <property type="entry name" value="Aminotransferase"/>
    <property type="match status" value="1"/>
</dbReference>
<dbReference type="OrthoDB" id="25921at2759"/>
<gene>
    <name evidence="2" type="ORF">HYH02_010741</name>
</gene>
<dbReference type="Gene3D" id="3.30.470.10">
    <property type="match status" value="1"/>
</dbReference>
<dbReference type="InterPro" id="IPR050571">
    <property type="entry name" value="Class-IV_PLP-Dep_Aminotrnsfr"/>
</dbReference>
<dbReference type="EMBL" id="JAEHOD010000042">
    <property type="protein sequence ID" value="KAG2438948.1"/>
    <property type="molecule type" value="Genomic_DNA"/>
</dbReference>
<dbReference type="SUPFAM" id="SSF56752">
    <property type="entry name" value="D-aminoacid aminotransferase-like PLP-dependent enzymes"/>
    <property type="match status" value="1"/>
</dbReference>
<keyword evidence="3" id="KW-1185">Reference proteome</keyword>
<dbReference type="AlphaFoldDB" id="A0A835T9J4"/>
<dbReference type="InterPro" id="IPR043131">
    <property type="entry name" value="BCAT-like_N"/>
</dbReference>
<reference evidence="2" key="1">
    <citation type="journal article" date="2020" name="bioRxiv">
        <title>Comparative genomics of Chlamydomonas.</title>
        <authorList>
            <person name="Craig R.J."/>
            <person name="Hasan A.R."/>
            <person name="Ness R.W."/>
            <person name="Keightley P.D."/>
        </authorList>
    </citation>
    <scope>NUCLEOTIDE SEQUENCE</scope>
    <source>
        <strain evidence="2">CCAP 11/173</strain>
    </source>
</reference>
<evidence type="ECO:0000313" key="2">
    <source>
        <dbReference type="EMBL" id="KAG2438948.1"/>
    </source>
</evidence>
<comment type="caution">
    <text evidence="2">The sequence shown here is derived from an EMBL/GenBank/DDBJ whole genome shotgun (WGS) entry which is preliminary data.</text>
</comment>
<dbReference type="InterPro" id="IPR036038">
    <property type="entry name" value="Aminotransferase-like"/>
</dbReference>
<dbReference type="GO" id="GO:0003824">
    <property type="term" value="F:catalytic activity"/>
    <property type="evidence" value="ECO:0007669"/>
    <property type="project" value="InterPro"/>
</dbReference>
<comment type="similarity">
    <text evidence="1">Belongs to the class-IV pyridoxal-phosphate-dependent aminotransferase family.</text>
</comment>
<protein>
    <submittedName>
        <fullName evidence="2">Uncharacterized protein</fullName>
    </submittedName>
</protein>
<dbReference type="Proteomes" id="UP000613740">
    <property type="component" value="Unassembled WGS sequence"/>
</dbReference>
<dbReference type="InterPro" id="IPR043132">
    <property type="entry name" value="BCAT-like_C"/>
</dbReference>
<evidence type="ECO:0000313" key="3">
    <source>
        <dbReference type="Proteomes" id="UP000613740"/>
    </source>
</evidence>
<name>A0A835T9J4_9CHLO</name>